<comment type="caution">
    <text evidence="2">The sequence shown here is derived from an EMBL/GenBank/DDBJ whole genome shotgun (WGS) entry which is preliminary data.</text>
</comment>
<gene>
    <name evidence="2" type="ORF">CUT44_15865</name>
</gene>
<evidence type="ECO:0008006" key="4">
    <source>
        <dbReference type="Google" id="ProtNLM"/>
    </source>
</evidence>
<proteinExistence type="predicted"/>
<protein>
    <recommendedName>
        <fullName evidence="4">Peptidase S1 domain-containing protein</fullName>
    </recommendedName>
</protein>
<dbReference type="InterPro" id="IPR009003">
    <property type="entry name" value="Peptidase_S1_PA"/>
</dbReference>
<dbReference type="SUPFAM" id="SSF50494">
    <property type="entry name" value="Trypsin-like serine proteases"/>
    <property type="match status" value="1"/>
</dbReference>
<reference evidence="2 3" key="1">
    <citation type="submission" date="2017-11" db="EMBL/GenBank/DDBJ databases">
        <title>Streptomyces carmine sp. nov., a novel actinomycete isolated from Sophora alopecuroides in Xinjiang, China.</title>
        <authorList>
            <person name="Wang Y."/>
            <person name="Luo X."/>
            <person name="Wan C."/>
            <person name="Zhang L."/>
        </authorList>
    </citation>
    <scope>NUCLEOTIDE SEQUENCE [LARGE SCALE GENOMIC DNA]</scope>
    <source>
        <strain evidence="2 3">TRM SA0054</strain>
    </source>
</reference>
<keyword evidence="3" id="KW-1185">Reference proteome</keyword>
<dbReference type="AlphaFoldDB" id="A0A2M8LXV1"/>
<dbReference type="Gene3D" id="2.40.10.10">
    <property type="entry name" value="Trypsin-like serine proteases"/>
    <property type="match status" value="2"/>
</dbReference>
<evidence type="ECO:0000313" key="3">
    <source>
        <dbReference type="Proteomes" id="UP000230407"/>
    </source>
</evidence>
<dbReference type="GO" id="GO:0006508">
    <property type="term" value="P:proteolysis"/>
    <property type="evidence" value="ECO:0007669"/>
    <property type="project" value="InterPro"/>
</dbReference>
<keyword evidence="1" id="KW-0732">Signal</keyword>
<name>A0A2M8LXV1_9ACTN</name>
<dbReference type="InterPro" id="IPR043504">
    <property type="entry name" value="Peptidase_S1_PA_chymotrypsin"/>
</dbReference>
<dbReference type="InterPro" id="IPR018114">
    <property type="entry name" value="TRYPSIN_HIS"/>
</dbReference>
<dbReference type="GO" id="GO:0004252">
    <property type="term" value="F:serine-type endopeptidase activity"/>
    <property type="evidence" value="ECO:0007669"/>
    <property type="project" value="InterPro"/>
</dbReference>
<evidence type="ECO:0000313" key="2">
    <source>
        <dbReference type="EMBL" id="PJE96796.1"/>
    </source>
</evidence>
<evidence type="ECO:0000256" key="1">
    <source>
        <dbReference type="ARBA" id="ARBA00022729"/>
    </source>
</evidence>
<sequence length="301" mass="31646">MRMARRHRRAQREGMDKIRAVIAAVLTVATSAALLGAAPLTGPGTGPALPGAPAAGRAAGTVQAPWPHGAVRTVGKLIGTYPGGQLLTCSGAVVDAPNGSVVVTAAHCVHNPGEPRWERAWFVPGYHRHGTGSVVRSGWQVTSVQLEPDWRRGRLPQALLHDYAFLTVEKKDGRTIQEHVGANRLDFAPVDPAERTVALGYPATGPYDGETLGHCTGVPTLLTARDTRPPNTGGLLMESCDLTRGSSGGPWLRDYDPRSQSGTVVAVVSVGDDRGRVLGRPFPAGARRLLAAAGRVPAPSR</sequence>
<organism evidence="2 3">
    <name type="scientific">Streptomyces carminius</name>
    <dbReference type="NCBI Taxonomy" id="2665496"/>
    <lineage>
        <taxon>Bacteria</taxon>
        <taxon>Bacillati</taxon>
        <taxon>Actinomycetota</taxon>
        <taxon>Actinomycetes</taxon>
        <taxon>Kitasatosporales</taxon>
        <taxon>Streptomycetaceae</taxon>
        <taxon>Streptomyces</taxon>
    </lineage>
</organism>
<dbReference type="InterPro" id="IPR050966">
    <property type="entry name" value="Glutamyl_endopeptidase"/>
</dbReference>
<dbReference type="PANTHER" id="PTHR15462">
    <property type="entry name" value="SERINE PROTEASE"/>
    <property type="match status" value="1"/>
</dbReference>
<accession>A0A2M8LXV1</accession>
<dbReference type="Pfam" id="PF13365">
    <property type="entry name" value="Trypsin_2"/>
    <property type="match status" value="1"/>
</dbReference>
<dbReference type="Proteomes" id="UP000230407">
    <property type="component" value="Unassembled WGS sequence"/>
</dbReference>
<dbReference type="PROSITE" id="PS00134">
    <property type="entry name" value="TRYPSIN_HIS"/>
    <property type="match status" value="1"/>
</dbReference>
<dbReference type="EMBL" id="PGGW01000056">
    <property type="protein sequence ID" value="PJE96796.1"/>
    <property type="molecule type" value="Genomic_DNA"/>
</dbReference>